<gene>
    <name evidence="13" type="ORF">FHS77_000127</name>
</gene>
<evidence type="ECO:0000256" key="5">
    <source>
        <dbReference type="ARBA" id="ARBA00022505"/>
    </source>
</evidence>
<protein>
    <recommendedName>
        <fullName evidence="11">Molybdopterin molybdenumtransferase</fullName>
        <ecNumber evidence="11">2.10.1.1</ecNumber>
    </recommendedName>
</protein>
<feature type="domain" description="MoaB/Mog" evidence="12">
    <location>
        <begin position="177"/>
        <end position="321"/>
    </location>
</feature>
<comment type="caution">
    <text evidence="13">The sequence shown here is derived from an EMBL/GenBank/DDBJ whole genome shotgun (WGS) entry which is preliminary data.</text>
</comment>
<dbReference type="InterPro" id="IPR001453">
    <property type="entry name" value="MoaB/Mog_dom"/>
</dbReference>
<sequence>MALLPVDEALQRLTENVQTGPSETVSISEAGGRTLAAPMVAHYLQSPFDASAMDGYAVRANKDGSYSKTFRVIGEAAAGKRYRGQIAEGEAIRIFTGAPVPADADSVVIQENVTRNGDMIEVSGAIIKHKHIRRAGLDFKLGEELLPVGRKLDAAALALAAASGNAELQVTRRPRVAILATGDELVAPGQIPAEDQIISSNSSGIAELVRAQDATAIDLGIVPDQTDLIIAAIKQAMNDNVDVLLTLGGASVGDHDLVHKALTACGMKLDFWKIAMRPGKPLMHGSLTAANGRIIHVLGLPGNPVSSMVCGHLFLVPLIAKLSGRTYRADIRKATLSTHMPENDHRRDYVRAEYILDDQGDLIVHPLPVQDSSMLGMLARANALIIREANAPAINAGATCQILVLR</sequence>
<comment type="catalytic activity">
    <reaction evidence="10">
        <text>adenylyl-molybdopterin + molybdate = Mo-molybdopterin + AMP + H(+)</text>
        <dbReference type="Rhea" id="RHEA:35047"/>
        <dbReference type="ChEBI" id="CHEBI:15378"/>
        <dbReference type="ChEBI" id="CHEBI:36264"/>
        <dbReference type="ChEBI" id="CHEBI:62727"/>
        <dbReference type="ChEBI" id="CHEBI:71302"/>
        <dbReference type="ChEBI" id="CHEBI:456215"/>
        <dbReference type="EC" id="2.10.1.1"/>
    </reaction>
</comment>
<dbReference type="SUPFAM" id="SSF63867">
    <property type="entry name" value="MoeA C-terminal domain-like"/>
    <property type="match status" value="1"/>
</dbReference>
<keyword evidence="9 11" id="KW-0501">Molybdenum cofactor biosynthesis</keyword>
<dbReference type="UniPathway" id="UPA00344"/>
<evidence type="ECO:0000256" key="3">
    <source>
        <dbReference type="ARBA" id="ARBA00005046"/>
    </source>
</evidence>
<dbReference type="EMBL" id="JACIIU010000001">
    <property type="protein sequence ID" value="MBB6259619.1"/>
    <property type="molecule type" value="Genomic_DNA"/>
</dbReference>
<comment type="cofactor">
    <cofactor evidence="1 11">
        <name>Mg(2+)</name>
        <dbReference type="ChEBI" id="CHEBI:18420"/>
    </cofactor>
</comment>
<evidence type="ECO:0000256" key="2">
    <source>
        <dbReference type="ARBA" id="ARBA00002901"/>
    </source>
</evidence>
<keyword evidence="7 11" id="KW-0479">Metal-binding</keyword>
<dbReference type="AlphaFoldDB" id="A0A841LVG5"/>
<dbReference type="InterPro" id="IPR005110">
    <property type="entry name" value="MoeA_linker/N"/>
</dbReference>
<evidence type="ECO:0000259" key="12">
    <source>
        <dbReference type="SMART" id="SM00852"/>
    </source>
</evidence>
<keyword evidence="5 11" id="KW-0500">Molybdenum</keyword>
<keyword evidence="8 11" id="KW-0460">Magnesium</keyword>
<dbReference type="Gene3D" id="3.90.105.10">
    <property type="entry name" value="Molybdopterin biosynthesis moea protein, domain 2"/>
    <property type="match status" value="1"/>
</dbReference>
<dbReference type="Pfam" id="PF03454">
    <property type="entry name" value="MoeA_C"/>
    <property type="match status" value="1"/>
</dbReference>
<dbReference type="Gene3D" id="2.170.190.11">
    <property type="entry name" value="Molybdopterin biosynthesis moea protein, domain 3"/>
    <property type="match status" value="1"/>
</dbReference>
<dbReference type="GO" id="GO:0061599">
    <property type="term" value="F:molybdopterin molybdotransferase activity"/>
    <property type="evidence" value="ECO:0007669"/>
    <property type="project" value="UniProtKB-UniRule"/>
</dbReference>
<dbReference type="PANTHER" id="PTHR10192:SF5">
    <property type="entry name" value="GEPHYRIN"/>
    <property type="match status" value="1"/>
</dbReference>
<accession>A0A841LVG5</accession>
<evidence type="ECO:0000313" key="14">
    <source>
        <dbReference type="Proteomes" id="UP000555393"/>
    </source>
</evidence>
<dbReference type="PANTHER" id="PTHR10192">
    <property type="entry name" value="MOLYBDOPTERIN BIOSYNTHESIS PROTEIN"/>
    <property type="match status" value="1"/>
</dbReference>
<comment type="pathway">
    <text evidence="3 11">Cofactor biosynthesis; molybdopterin biosynthesis.</text>
</comment>
<evidence type="ECO:0000256" key="10">
    <source>
        <dbReference type="ARBA" id="ARBA00047317"/>
    </source>
</evidence>
<dbReference type="Pfam" id="PF00994">
    <property type="entry name" value="MoCF_biosynth"/>
    <property type="match status" value="1"/>
</dbReference>
<evidence type="ECO:0000256" key="8">
    <source>
        <dbReference type="ARBA" id="ARBA00022842"/>
    </source>
</evidence>
<evidence type="ECO:0000256" key="1">
    <source>
        <dbReference type="ARBA" id="ARBA00001946"/>
    </source>
</evidence>
<keyword evidence="14" id="KW-1185">Reference proteome</keyword>
<dbReference type="GO" id="GO:0046872">
    <property type="term" value="F:metal ion binding"/>
    <property type="evidence" value="ECO:0007669"/>
    <property type="project" value="UniProtKB-UniRule"/>
</dbReference>
<dbReference type="SMART" id="SM00852">
    <property type="entry name" value="MoCF_biosynth"/>
    <property type="match status" value="1"/>
</dbReference>
<comment type="similarity">
    <text evidence="4 11">Belongs to the MoeA family.</text>
</comment>
<evidence type="ECO:0000313" key="13">
    <source>
        <dbReference type="EMBL" id="MBB6259619.1"/>
    </source>
</evidence>
<comment type="function">
    <text evidence="2 11">Catalyzes the insertion of molybdate into adenylated molybdopterin with the concomitant release of AMP.</text>
</comment>
<dbReference type="CDD" id="cd00887">
    <property type="entry name" value="MoeA"/>
    <property type="match status" value="1"/>
</dbReference>
<dbReference type="FunFam" id="3.40.980.10:FF:000004">
    <property type="entry name" value="Molybdopterin molybdenumtransferase"/>
    <property type="match status" value="1"/>
</dbReference>
<dbReference type="InterPro" id="IPR005111">
    <property type="entry name" value="MoeA_C_domain_IV"/>
</dbReference>
<dbReference type="GO" id="GO:0005829">
    <property type="term" value="C:cytosol"/>
    <property type="evidence" value="ECO:0007669"/>
    <property type="project" value="TreeGrafter"/>
</dbReference>
<dbReference type="InterPro" id="IPR036688">
    <property type="entry name" value="MoeA_C_domain_IV_sf"/>
</dbReference>
<dbReference type="EC" id="2.10.1.1" evidence="11"/>
<dbReference type="Pfam" id="PF03453">
    <property type="entry name" value="MoeA_N"/>
    <property type="match status" value="1"/>
</dbReference>
<evidence type="ECO:0000256" key="9">
    <source>
        <dbReference type="ARBA" id="ARBA00023150"/>
    </source>
</evidence>
<dbReference type="InterPro" id="IPR038987">
    <property type="entry name" value="MoeA-like"/>
</dbReference>
<dbReference type="NCBIfam" id="NF045515">
    <property type="entry name" value="Glp_gephyrin"/>
    <property type="match status" value="1"/>
</dbReference>
<evidence type="ECO:0000256" key="11">
    <source>
        <dbReference type="RuleBase" id="RU365090"/>
    </source>
</evidence>
<dbReference type="GO" id="GO:0006777">
    <property type="term" value="P:Mo-molybdopterin cofactor biosynthetic process"/>
    <property type="evidence" value="ECO:0007669"/>
    <property type="project" value="UniProtKB-UniRule"/>
</dbReference>
<dbReference type="InterPro" id="IPR036425">
    <property type="entry name" value="MoaB/Mog-like_dom_sf"/>
</dbReference>
<dbReference type="Gene3D" id="2.40.340.10">
    <property type="entry name" value="MoeA, C-terminal, domain IV"/>
    <property type="match status" value="1"/>
</dbReference>
<evidence type="ECO:0000256" key="6">
    <source>
        <dbReference type="ARBA" id="ARBA00022679"/>
    </source>
</evidence>
<name>A0A841LVG5_9HYPH</name>
<reference evidence="13 14" key="1">
    <citation type="submission" date="2020-08" db="EMBL/GenBank/DDBJ databases">
        <title>Genomic Encyclopedia of Type Strains, Phase IV (KMG-IV): sequencing the most valuable type-strain genomes for metagenomic binning, comparative biology and taxonomic classification.</title>
        <authorList>
            <person name="Goeker M."/>
        </authorList>
    </citation>
    <scope>NUCLEOTIDE SEQUENCE [LARGE SCALE GENOMIC DNA]</scope>
    <source>
        <strain evidence="13 14">DSM 22336</strain>
    </source>
</reference>
<organism evidence="13 14">
    <name type="scientific">Paenochrobactrum gallinarii</name>
    <dbReference type="NCBI Taxonomy" id="643673"/>
    <lineage>
        <taxon>Bacteria</taxon>
        <taxon>Pseudomonadati</taxon>
        <taxon>Pseudomonadota</taxon>
        <taxon>Alphaproteobacteria</taxon>
        <taxon>Hyphomicrobiales</taxon>
        <taxon>Brucellaceae</taxon>
        <taxon>Paenochrobactrum</taxon>
    </lineage>
</organism>
<keyword evidence="6 11" id="KW-0808">Transferase</keyword>
<dbReference type="InterPro" id="IPR036135">
    <property type="entry name" value="MoeA_linker/N_sf"/>
</dbReference>
<dbReference type="Gene3D" id="3.40.980.10">
    <property type="entry name" value="MoaB/Mog-like domain"/>
    <property type="match status" value="1"/>
</dbReference>
<evidence type="ECO:0000256" key="4">
    <source>
        <dbReference type="ARBA" id="ARBA00010763"/>
    </source>
</evidence>
<dbReference type="SUPFAM" id="SSF53218">
    <property type="entry name" value="Molybdenum cofactor biosynthesis proteins"/>
    <property type="match status" value="1"/>
</dbReference>
<evidence type="ECO:0000256" key="7">
    <source>
        <dbReference type="ARBA" id="ARBA00022723"/>
    </source>
</evidence>
<proteinExistence type="inferred from homology"/>
<dbReference type="RefSeq" id="WP_184218518.1">
    <property type="nucleotide sequence ID" value="NZ_JACIIU010000001.1"/>
</dbReference>
<dbReference type="SUPFAM" id="SSF63882">
    <property type="entry name" value="MoeA N-terminal region -like"/>
    <property type="match status" value="1"/>
</dbReference>
<dbReference type="Proteomes" id="UP000555393">
    <property type="component" value="Unassembled WGS sequence"/>
</dbReference>